<evidence type="ECO:0000313" key="1">
    <source>
        <dbReference type="EMBL" id="EAU82744.2"/>
    </source>
</evidence>
<accession>A8P651</accession>
<evidence type="ECO:0000313" key="2">
    <source>
        <dbReference type="Proteomes" id="UP000001861"/>
    </source>
</evidence>
<dbReference type="Proteomes" id="UP000001861">
    <property type="component" value="Unassembled WGS sequence"/>
</dbReference>
<dbReference type="RefSeq" id="XP_001839084.2">
    <property type="nucleotide sequence ID" value="XM_001839032.2"/>
</dbReference>
<gene>
    <name evidence="1" type="ORF">CC1G_10649</name>
</gene>
<dbReference type="EMBL" id="AACS02000005">
    <property type="protein sequence ID" value="EAU82744.2"/>
    <property type="molecule type" value="Genomic_DNA"/>
</dbReference>
<proteinExistence type="predicted"/>
<comment type="caution">
    <text evidence="1">The sequence shown here is derived from an EMBL/GenBank/DDBJ whole genome shotgun (WGS) entry which is preliminary data.</text>
</comment>
<dbReference type="AlphaFoldDB" id="A8P651"/>
<dbReference type="HOGENOM" id="CLU_088650_0_0_1"/>
<organism evidence="1 2">
    <name type="scientific">Coprinopsis cinerea (strain Okayama-7 / 130 / ATCC MYA-4618 / FGSC 9003)</name>
    <name type="common">Inky cap fungus</name>
    <name type="synonym">Hormographiella aspergillata</name>
    <dbReference type="NCBI Taxonomy" id="240176"/>
    <lineage>
        <taxon>Eukaryota</taxon>
        <taxon>Fungi</taxon>
        <taxon>Dikarya</taxon>
        <taxon>Basidiomycota</taxon>
        <taxon>Agaricomycotina</taxon>
        <taxon>Agaricomycetes</taxon>
        <taxon>Agaricomycetidae</taxon>
        <taxon>Agaricales</taxon>
        <taxon>Agaricineae</taxon>
        <taxon>Psathyrellaceae</taxon>
        <taxon>Coprinopsis</taxon>
    </lineage>
</organism>
<dbReference type="OrthoDB" id="2662268at2759"/>
<keyword evidence="2" id="KW-1185">Reference proteome</keyword>
<dbReference type="InParanoid" id="A8P651"/>
<dbReference type="GeneID" id="6015686"/>
<dbReference type="OMA" id="NTHENYW"/>
<dbReference type="VEuPathDB" id="FungiDB:CC1G_10649"/>
<dbReference type="eggNOG" id="ENOG502SPSJ">
    <property type="taxonomic scope" value="Eukaryota"/>
</dbReference>
<protein>
    <submittedName>
        <fullName evidence="1">Uncharacterized protein</fullName>
    </submittedName>
</protein>
<dbReference type="KEGG" id="cci:CC1G_10649"/>
<reference evidence="1 2" key="1">
    <citation type="journal article" date="2010" name="Proc. Natl. Acad. Sci. U.S.A.">
        <title>Insights into evolution of multicellular fungi from the assembled chromosomes of the mushroom Coprinopsis cinerea (Coprinus cinereus).</title>
        <authorList>
            <person name="Stajich J.E."/>
            <person name="Wilke S.K."/>
            <person name="Ahren D."/>
            <person name="Au C.H."/>
            <person name="Birren B.W."/>
            <person name="Borodovsky M."/>
            <person name="Burns C."/>
            <person name="Canback B."/>
            <person name="Casselton L.A."/>
            <person name="Cheng C.K."/>
            <person name="Deng J."/>
            <person name="Dietrich F.S."/>
            <person name="Fargo D.C."/>
            <person name="Farman M.L."/>
            <person name="Gathman A.C."/>
            <person name="Goldberg J."/>
            <person name="Guigo R."/>
            <person name="Hoegger P.J."/>
            <person name="Hooker J.B."/>
            <person name="Huggins A."/>
            <person name="James T.Y."/>
            <person name="Kamada T."/>
            <person name="Kilaru S."/>
            <person name="Kodira C."/>
            <person name="Kues U."/>
            <person name="Kupfer D."/>
            <person name="Kwan H.S."/>
            <person name="Lomsadze A."/>
            <person name="Li W."/>
            <person name="Lilly W.W."/>
            <person name="Ma L.J."/>
            <person name="Mackey A.J."/>
            <person name="Manning G."/>
            <person name="Martin F."/>
            <person name="Muraguchi H."/>
            <person name="Natvig D.O."/>
            <person name="Palmerini H."/>
            <person name="Ramesh M.A."/>
            <person name="Rehmeyer C.J."/>
            <person name="Roe B.A."/>
            <person name="Shenoy N."/>
            <person name="Stanke M."/>
            <person name="Ter-Hovhannisyan V."/>
            <person name="Tunlid A."/>
            <person name="Velagapudi R."/>
            <person name="Vision T.J."/>
            <person name="Zeng Q."/>
            <person name="Zolan M.E."/>
            <person name="Pukkila P.J."/>
        </authorList>
    </citation>
    <scope>NUCLEOTIDE SEQUENCE [LARGE SCALE GENOMIC DNA]</scope>
    <source>
        <strain evidence="2">Okayama-7 / 130 / ATCC MYA-4618 / FGSC 9003</strain>
    </source>
</reference>
<sequence>MASTNPLHAPVSSAQYSSYSSLSGALIDPSHKFESPFRRWLPQSSYTPASKWRSTTGTDGHQIPAISFDFIGHSKQGVPMRELNMRSLSALAQMMDRANESVFASSGLQRITLRIMWPGYTHVEWARAIDLVSHGPMTRAQLAQVLAQNFARFMDVARTERPDVSEYAIGPGGIQFEHLVLVGIHNVFEDVWQADVAIDRR</sequence>
<name>A8P651_COPC7</name>